<protein>
    <submittedName>
        <fullName evidence="1">Uncharacterized protein</fullName>
    </submittedName>
</protein>
<dbReference type="InterPro" id="IPR045444">
    <property type="entry name" value="DUF6503"/>
</dbReference>
<dbReference type="Pfam" id="PF20113">
    <property type="entry name" value="DUF6503"/>
    <property type="match status" value="1"/>
</dbReference>
<keyword evidence="2" id="KW-1185">Reference proteome</keyword>
<gene>
    <name evidence="1" type="ORF">SAMN06265376_105314</name>
</gene>
<sequence length="307" mass="35232">MLTMNKSIVLIICMITIVIITSCKEEKTSVPPQEISKEDIQTDLVKVPESWVTERVTKAKNRLQGSPAGTIVWNAMEAHGGLTNWYSKGPIAFHFDYKPLDGSTRRNTYQTVDMWRNTARHQHYDDRSQEFGWDGSQAWTKTTDSTAFKYNLRFWALTPYYFLAQPFVLDGEGVILEQLEDKNFKDKIYNVIKVSFAEGTGDAPDDYYVLYFGKEDHTLGVIRYIVSYPGYFEKGKHLPEKFMEIQGTTTIDGIIVSKGYHTHWLLEDETPGEHITTITVDSISFQPKTKKEYLEAPQEATILRGLK</sequence>
<accession>A0A239B316</accession>
<dbReference type="AlphaFoldDB" id="A0A239B316"/>
<reference evidence="1 2" key="1">
    <citation type="submission" date="2017-06" db="EMBL/GenBank/DDBJ databases">
        <authorList>
            <person name="Kim H.J."/>
            <person name="Triplett B.A."/>
        </authorList>
    </citation>
    <scope>NUCLEOTIDE SEQUENCE [LARGE SCALE GENOMIC DNA]</scope>
    <source>
        <strain evidence="1 2">DSM 25597</strain>
    </source>
</reference>
<dbReference type="PROSITE" id="PS51257">
    <property type="entry name" value="PROKAR_LIPOPROTEIN"/>
    <property type="match status" value="1"/>
</dbReference>
<evidence type="ECO:0000313" key="2">
    <source>
        <dbReference type="Proteomes" id="UP000198379"/>
    </source>
</evidence>
<proteinExistence type="predicted"/>
<organism evidence="1 2">
    <name type="scientific">Dokdonia pacifica</name>
    <dbReference type="NCBI Taxonomy" id="1627892"/>
    <lineage>
        <taxon>Bacteria</taxon>
        <taxon>Pseudomonadati</taxon>
        <taxon>Bacteroidota</taxon>
        <taxon>Flavobacteriia</taxon>
        <taxon>Flavobacteriales</taxon>
        <taxon>Flavobacteriaceae</taxon>
        <taxon>Dokdonia</taxon>
    </lineage>
</organism>
<evidence type="ECO:0000313" key="1">
    <source>
        <dbReference type="EMBL" id="SNS02355.1"/>
    </source>
</evidence>
<name>A0A239B316_9FLAO</name>
<dbReference type="Proteomes" id="UP000198379">
    <property type="component" value="Unassembled WGS sequence"/>
</dbReference>
<dbReference type="EMBL" id="FZNY01000005">
    <property type="protein sequence ID" value="SNS02355.1"/>
    <property type="molecule type" value="Genomic_DNA"/>
</dbReference>